<dbReference type="AlphaFoldDB" id="A0A4R8IJC7"/>
<evidence type="ECO:0000313" key="1">
    <source>
        <dbReference type="EMBL" id="TDX87083.1"/>
    </source>
</evidence>
<accession>A0A4R8IJC7</accession>
<reference evidence="1 2" key="1">
    <citation type="submission" date="2019-03" db="EMBL/GenBank/DDBJ databases">
        <title>Genomic Encyclopedia of Type Strains, Phase III (KMG-III): the genomes of soil and plant-associated and newly described type strains.</title>
        <authorList>
            <person name="Whitman W."/>
        </authorList>
    </citation>
    <scope>NUCLEOTIDE SEQUENCE [LARGE SCALE GENOMIC DNA]</scope>
    <source>
        <strain evidence="1 2">CGMCC 1.12802</strain>
    </source>
</reference>
<dbReference type="Proteomes" id="UP000295313">
    <property type="component" value="Unassembled WGS sequence"/>
</dbReference>
<gene>
    <name evidence="1" type="ORF">B0I22_1262</name>
</gene>
<name>A0A4R8IJC7_9FLAO</name>
<protein>
    <submittedName>
        <fullName evidence="1">Uncharacterized protein</fullName>
    </submittedName>
</protein>
<proteinExistence type="predicted"/>
<keyword evidence="2" id="KW-1185">Reference proteome</keyword>
<organism evidence="1 2">
    <name type="scientific">Epilithonimonas xixisoli</name>
    <dbReference type="NCBI Taxonomy" id="1476462"/>
    <lineage>
        <taxon>Bacteria</taxon>
        <taxon>Pseudomonadati</taxon>
        <taxon>Bacteroidota</taxon>
        <taxon>Flavobacteriia</taxon>
        <taxon>Flavobacteriales</taxon>
        <taxon>Weeksellaceae</taxon>
        <taxon>Chryseobacterium group</taxon>
        <taxon>Epilithonimonas</taxon>
    </lineage>
</organism>
<dbReference type="EMBL" id="SOEO01000001">
    <property type="protein sequence ID" value="TDX87083.1"/>
    <property type="molecule type" value="Genomic_DNA"/>
</dbReference>
<comment type="caution">
    <text evidence="1">The sequence shown here is derived from an EMBL/GenBank/DDBJ whole genome shotgun (WGS) entry which is preliminary data.</text>
</comment>
<evidence type="ECO:0000313" key="2">
    <source>
        <dbReference type="Proteomes" id="UP000295313"/>
    </source>
</evidence>
<sequence length="49" mass="5649">MKQLHHIANQYSKLNGQEPKGLVYILGSEFVEKRCLYNGSANELTRQKI</sequence>